<reference evidence="2 3" key="1">
    <citation type="journal article" date="2017" name="Nat. Commun.">
        <title>Genome assembly with in vitro proximity ligation data and whole-genome triplication in lettuce.</title>
        <authorList>
            <person name="Reyes-Chin-Wo S."/>
            <person name="Wang Z."/>
            <person name="Yang X."/>
            <person name="Kozik A."/>
            <person name="Arikit S."/>
            <person name="Song C."/>
            <person name="Xia L."/>
            <person name="Froenicke L."/>
            <person name="Lavelle D.O."/>
            <person name="Truco M.J."/>
            <person name="Xia R."/>
            <person name="Zhu S."/>
            <person name="Xu C."/>
            <person name="Xu H."/>
            <person name="Xu X."/>
            <person name="Cox K."/>
            <person name="Korf I."/>
            <person name="Meyers B.C."/>
            <person name="Michelmore R.W."/>
        </authorList>
    </citation>
    <scope>NUCLEOTIDE SEQUENCE [LARGE SCALE GENOMIC DNA]</scope>
    <source>
        <strain evidence="3">cv. Salinas</strain>
        <tissue evidence="2">Seedlings</tissue>
    </source>
</reference>
<sequence length="309" mass="35286">MKNSVESREEDANVSSSFSRLPDEIILQIFNKLIDLKTLCFCYLVSKHLSSILLQIEAISFTAPLLNPRNSDKNTVSDVSPSQPFLSAHTFLSKFKEVKFLWIELPSSSHRDIDDRLLFRWKAKFCSRMKSFIFLSPHSIFHKDGFCINGNGEEEEEEDNELRNDMFNQKLVISFQCFRDAMVWHSILLYLVKDLPKLEKVSITESGRRGKLSLSGEKLIEVKEWVQHSASEAVMTHLELPTKISNGYIPVLKLPVSGYVMKGIFFCVMKMKDLEGGNDGVMNNEDASADKEEAAYTEAVMEILEKHTT</sequence>
<dbReference type="OrthoDB" id="812961at2759"/>
<comment type="caution">
    <text evidence="2">The sequence shown here is derived from an EMBL/GenBank/DDBJ whole genome shotgun (WGS) entry which is preliminary data.</text>
</comment>
<dbReference type="PANTHER" id="PTHR31215">
    <property type="entry name" value="OS05G0510400 PROTEIN-RELATED"/>
    <property type="match status" value="1"/>
</dbReference>
<dbReference type="Pfam" id="PF12937">
    <property type="entry name" value="F-box-like"/>
    <property type="match status" value="1"/>
</dbReference>
<proteinExistence type="predicted"/>
<accession>A0A9R1W1V9</accession>
<protein>
    <recommendedName>
        <fullName evidence="1">F-box domain-containing protein</fullName>
    </recommendedName>
</protein>
<dbReference type="EMBL" id="NBSK02000003">
    <property type="protein sequence ID" value="KAJ0215523.1"/>
    <property type="molecule type" value="Genomic_DNA"/>
</dbReference>
<dbReference type="Proteomes" id="UP000235145">
    <property type="component" value="Unassembled WGS sequence"/>
</dbReference>
<dbReference type="Gramene" id="rna-gnl|WGS:NBSK|LSAT_3X113540_mrna">
    <property type="protein sequence ID" value="cds-PLY68255.1"/>
    <property type="gene ID" value="gene-LSAT_3X113540"/>
</dbReference>
<gene>
    <name evidence="2" type="ORF">LSAT_V11C300147100</name>
</gene>
<evidence type="ECO:0000259" key="1">
    <source>
        <dbReference type="Pfam" id="PF12937"/>
    </source>
</evidence>
<dbReference type="InterPro" id="IPR044809">
    <property type="entry name" value="AUF1-like"/>
</dbReference>
<organism evidence="2 3">
    <name type="scientific">Lactuca sativa</name>
    <name type="common">Garden lettuce</name>
    <dbReference type="NCBI Taxonomy" id="4236"/>
    <lineage>
        <taxon>Eukaryota</taxon>
        <taxon>Viridiplantae</taxon>
        <taxon>Streptophyta</taxon>
        <taxon>Embryophyta</taxon>
        <taxon>Tracheophyta</taxon>
        <taxon>Spermatophyta</taxon>
        <taxon>Magnoliopsida</taxon>
        <taxon>eudicotyledons</taxon>
        <taxon>Gunneridae</taxon>
        <taxon>Pentapetalae</taxon>
        <taxon>asterids</taxon>
        <taxon>campanulids</taxon>
        <taxon>Asterales</taxon>
        <taxon>Asteraceae</taxon>
        <taxon>Cichorioideae</taxon>
        <taxon>Cichorieae</taxon>
        <taxon>Lactucinae</taxon>
        <taxon>Lactuca</taxon>
    </lineage>
</organism>
<dbReference type="SUPFAM" id="SSF81383">
    <property type="entry name" value="F-box domain"/>
    <property type="match status" value="1"/>
</dbReference>
<evidence type="ECO:0000313" key="3">
    <source>
        <dbReference type="Proteomes" id="UP000235145"/>
    </source>
</evidence>
<dbReference type="InterPro" id="IPR001810">
    <property type="entry name" value="F-box_dom"/>
</dbReference>
<evidence type="ECO:0000313" key="2">
    <source>
        <dbReference type="EMBL" id="KAJ0215523.1"/>
    </source>
</evidence>
<dbReference type="AlphaFoldDB" id="A0A9R1W1V9"/>
<keyword evidence="3" id="KW-1185">Reference proteome</keyword>
<feature type="domain" description="F-box" evidence="1">
    <location>
        <begin position="18"/>
        <end position="53"/>
    </location>
</feature>
<dbReference type="CDD" id="cd09917">
    <property type="entry name" value="F-box_SF"/>
    <property type="match status" value="1"/>
</dbReference>
<name>A0A9R1W1V9_LACSA</name>
<dbReference type="InterPro" id="IPR036047">
    <property type="entry name" value="F-box-like_dom_sf"/>
</dbReference>
<dbReference type="Gene3D" id="1.20.1280.50">
    <property type="match status" value="1"/>
</dbReference>